<dbReference type="EMBL" id="LR899009">
    <property type="protein sequence ID" value="CAD7076780.1"/>
    <property type="molecule type" value="Genomic_DNA"/>
</dbReference>
<gene>
    <name evidence="2" type="ORF">HERILL_LOCUS177</name>
</gene>
<dbReference type="Proteomes" id="UP000594454">
    <property type="component" value="Chromosome 1"/>
</dbReference>
<evidence type="ECO:0000313" key="2">
    <source>
        <dbReference type="EMBL" id="CAD7076780.1"/>
    </source>
</evidence>
<proteinExistence type="predicted"/>
<evidence type="ECO:0000313" key="3">
    <source>
        <dbReference type="Proteomes" id="UP000594454"/>
    </source>
</evidence>
<dbReference type="InParanoid" id="A0A7R8U9R0"/>
<feature type="region of interest" description="Disordered" evidence="1">
    <location>
        <begin position="1"/>
        <end position="30"/>
    </location>
</feature>
<evidence type="ECO:0000256" key="1">
    <source>
        <dbReference type="SAM" id="MobiDB-lite"/>
    </source>
</evidence>
<accession>A0A7R8U9R0</accession>
<evidence type="ECO:0008006" key="4">
    <source>
        <dbReference type="Google" id="ProtNLM"/>
    </source>
</evidence>
<dbReference type="AlphaFoldDB" id="A0A7R8U9R0"/>
<protein>
    <recommendedName>
        <fullName evidence="4">Reverse transcriptase Ty1/copia-type domain-containing protein</fullName>
    </recommendedName>
</protein>
<sequence length="149" mass="16830">MMNADLVREASQNVLDSEDCHSDSSVYEDGNETLTETTNDLVQEIQMTSTSEQEPGLPSKCPRKQPDWYGYMCLSSTVPASEGVVFSEALAGPESEQRKRAMANELLSFEDNDAWELVDIPDNVTIVNCRWVLNKKFDVDNSVRFRKLE</sequence>
<reference evidence="2 3" key="1">
    <citation type="submission" date="2020-11" db="EMBL/GenBank/DDBJ databases">
        <authorList>
            <person name="Wallbank WR R."/>
            <person name="Pardo Diaz C."/>
            <person name="Kozak K."/>
            <person name="Martin S."/>
            <person name="Jiggins C."/>
            <person name="Moest M."/>
            <person name="Warren A I."/>
            <person name="Generalovic N T."/>
            <person name="Byers J.R.P. K."/>
            <person name="Montejo-Kovacevich G."/>
            <person name="Yen C E."/>
        </authorList>
    </citation>
    <scope>NUCLEOTIDE SEQUENCE [LARGE SCALE GENOMIC DNA]</scope>
</reference>
<keyword evidence="3" id="KW-1185">Reference proteome</keyword>
<name>A0A7R8U9R0_HERIL</name>
<organism evidence="2 3">
    <name type="scientific">Hermetia illucens</name>
    <name type="common">Black soldier fly</name>
    <dbReference type="NCBI Taxonomy" id="343691"/>
    <lineage>
        <taxon>Eukaryota</taxon>
        <taxon>Metazoa</taxon>
        <taxon>Ecdysozoa</taxon>
        <taxon>Arthropoda</taxon>
        <taxon>Hexapoda</taxon>
        <taxon>Insecta</taxon>
        <taxon>Pterygota</taxon>
        <taxon>Neoptera</taxon>
        <taxon>Endopterygota</taxon>
        <taxon>Diptera</taxon>
        <taxon>Brachycera</taxon>
        <taxon>Stratiomyomorpha</taxon>
        <taxon>Stratiomyidae</taxon>
        <taxon>Hermetiinae</taxon>
        <taxon>Hermetia</taxon>
    </lineage>
</organism>